<proteinExistence type="predicted"/>
<evidence type="ECO:0000313" key="1">
    <source>
        <dbReference type="EMBL" id="GFP85357.1"/>
    </source>
</evidence>
<dbReference type="Proteomes" id="UP000653305">
    <property type="component" value="Unassembled WGS sequence"/>
</dbReference>
<protein>
    <submittedName>
        <fullName evidence="1">Uncharacterized protein</fullName>
    </submittedName>
</protein>
<name>A0A830BDZ9_9LAMI</name>
<dbReference type="PANTHER" id="PTHR31871:SF1">
    <property type="entry name" value="HISTIDINE-TRNA LIGASE"/>
    <property type="match status" value="1"/>
</dbReference>
<dbReference type="EMBL" id="BMAC01000104">
    <property type="protein sequence ID" value="GFP85357.1"/>
    <property type="molecule type" value="Genomic_DNA"/>
</dbReference>
<sequence>MSNGEVRKVSVQDIQLVQTLIERRLQLYMSKREVVSTFLIQVKIEPGFIELVWRKLEAENKGLFRAYHMRLIVKDHILRFNQLLERQVGLMRQVC</sequence>
<dbReference type="AlphaFoldDB" id="A0A830BDZ9"/>
<dbReference type="Pfam" id="PF09713">
    <property type="entry name" value="A_thal_3526"/>
    <property type="match status" value="1"/>
</dbReference>
<dbReference type="NCBIfam" id="TIGR01589">
    <property type="entry name" value="A_thal_3526"/>
    <property type="match status" value="1"/>
</dbReference>
<accession>A0A830BDZ9</accession>
<keyword evidence="2" id="KW-1185">Reference proteome</keyword>
<dbReference type="OrthoDB" id="1620396at2759"/>
<organism evidence="1 2">
    <name type="scientific">Phtheirospermum japonicum</name>
    <dbReference type="NCBI Taxonomy" id="374723"/>
    <lineage>
        <taxon>Eukaryota</taxon>
        <taxon>Viridiplantae</taxon>
        <taxon>Streptophyta</taxon>
        <taxon>Embryophyta</taxon>
        <taxon>Tracheophyta</taxon>
        <taxon>Spermatophyta</taxon>
        <taxon>Magnoliopsida</taxon>
        <taxon>eudicotyledons</taxon>
        <taxon>Gunneridae</taxon>
        <taxon>Pentapetalae</taxon>
        <taxon>asterids</taxon>
        <taxon>lamiids</taxon>
        <taxon>Lamiales</taxon>
        <taxon>Orobanchaceae</taxon>
        <taxon>Orobanchaceae incertae sedis</taxon>
        <taxon>Phtheirospermum</taxon>
    </lineage>
</organism>
<evidence type="ECO:0000313" key="2">
    <source>
        <dbReference type="Proteomes" id="UP000653305"/>
    </source>
</evidence>
<dbReference type="InterPro" id="IPR006476">
    <property type="entry name" value="CHP01589_pln"/>
</dbReference>
<comment type="caution">
    <text evidence="1">The sequence shown here is derived from an EMBL/GenBank/DDBJ whole genome shotgun (WGS) entry which is preliminary data.</text>
</comment>
<gene>
    <name evidence="1" type="ORF">PHJA_000679400</name>
</gene>
<reference evidence="1" key="1">
    <citation type="submission" date="2020-07" db="EMBL/GenBank/DDBJ databases">
        <title>Ethylene signaling mediates host invasion by parasitic plants.</title>
        <authorList>
            <person name="Yoshida S."/>
        </authorList>
    </citation>
    <scope>NUCLEOTIDE SEQUENCE</scope>
    <source>
        <strain evidence="1">Okayama</strain>
    </source>
</reference>
<dbReference type="PANTHER" id="PTHR31871">
    <property type="entry name" value="OS02G0137100 PROTEIN"/>
    <property type="match status" value="1"/>
</dbReference>